<reference evidence="1 2" key="1">
    <citation type="journal article" date="2021" name="BMC Genomics">
        <title>Datura genome reveals duplications of psychoactive alkaloid biosynthetic genes and high mutation rate following tissue culture.</title>
        <authorList>
            <person name="Rajewski A."/>
            <person name="Carter-House D."/>
            <person name="Stajich J."/>
            <person name="Litt A."/>
        </authorList>
    </citation>
    <scope>NUCLEOTIDE SEQUENCE [LARGE SCALE GENOMIC DNA]</scope>
    <source>
        <strain evidence="1">AR-01</strain>
    </source>
</reference>
<protein>
    <submittedName>
        <fullName evidence="1">Uncharacterized protein</fullName>
    </submittedName>
</protein>
<sequence length="76" mass="8761">MNWRRKLTGLMDWHGLLGAWQGAGHLVWPVWHDAIAHAYWIRHLGLAWRQYIGALLGLPLHARPSMLVLRHGTLPL</sequence>
<evidence type="ECO:0000313" key="1">
    <source>
        <dbReference type="EMBL" id="MCD9640544.1"/>
    </source>
</evidence>
<evidence type="ECO:0000313" key="2">
    <source>
        <dbReference type="Proteomes" id="UP000823775"/>
    </source>
</evidence>
<name>A0ABS8V109_DATST</name>
<keyword evidence="2" id="KW-1185">Reference proteome</keyword>
<dbReference type="Proteomes" id="UP000823775">
    <property type="component" value="Unassembled WGS sequence"/>
</dbReference>
<proteinExistence type="predicted"/>
<gene>
    <name evidence="1" type="ORF">HAX54_025903</name>
</gene>
<comment type="caution">
    <text evidence="1">The sequence shown here is derived from an EMBL/GenBank/DDBJ whole genome shotgun (WGS) entry which is preliminary data.</text>
</comment>
<accession>A0ABS8V109</accession>
<organism evidence="1 2">
    <name type="scientific">Datura stramonium</name>
    <name type="common">Jimsonweed</name>
    <name type="synonym">Common thornapple</name>
    <dbReference type="NCBI Taxonomy" id="4076"/>
    <lineage>
        <taxon>Eukaryota</taxon>
        <taxon>Viridiplantae</taxon>
        <taxon>Streptophyta</taxon>
        <taxon>Embryophyta</taxon>
        <taxon>Tracheophyta</taxon>
        <taxon>Spermatophyta</taxon>
        <taxon>Magnoliopsida</taxon>
        <taxon>eudicotyledons</taxon>
        <taxon>Gunneridae</taxon>
        <taxon>Pentapetalae</taxon>
        <taxon>asterids</taxon>
        <taxon>lamiids</taxon>
        <taxon>Solanales</taxon>
        <taxon>Solanaceae</taxon>
        <taxon>Solanoideae</taxon>
        <taxon>Datureae</taxon>
        <taxon>Datura</taxon>
    </lineage>
</organism>
<dbReference type="EMBL" id="JACEIK010003148">
    <property type="protein sequence ID" value="MCD9640544.1"/>
    <property type="molecule type" value="Genomic_DNA"/>
</dbReference>